<feature type="domain" description="Helicase ATP-binding" evidence="2">
    <location>
        <begin position="137"/>
        <end position="297"/>
    </location>
</feature>
<dbReference type="Proteomes" id="UP000222975">
    <property type="component" value="Segment"/>
</dbReference>
<keyword evidence="3" id="KW-0347">Helicase</keyword>
<keyword evidence="3" id="KW-0067">ATP-binding</keyword>
<dbReference type="SMART" id="SM00487">
    <property type="entry name" value="DEXDc"/>
    <property type="match status" value="1"/>
</dbReference>
<dbReference type="InterPro" id="IPR014001">
    <property type="entry name" value="Helicase_ATP-bd"/>
</dbReference>
<evidence type="ECO:0000259" key="2">
    <source>
        <dbReference type="PROSITE" id="PS51192"/>
    </source>
</evidence>
<dbReference type="PANTHER" id="PTHR45766">
    <property type="entry name" value="DNA ANNEALING HELICASE AND ENDONUCLEASE ZRANB3 FAMILY MEMBER"/>
    <property type="match status" value="1"/>
</dbReference>
<sequence>MFDYLRRALGFINVEEKNDIITITGFNAPLATRDILKVWKTSKIAGYLFREVTQNKISFNSFFAIEVEYILKQLYEHDKTWSDRRGLGKILELLRKNTWMRNLEEQYEDIIDLGQLKYVKKTPLPEQRNWLNYYNTVIPRYGLRGALLSAAPGAGKTLCSIMTMLCRKKDYVIVIAPKKATRDVWERTITTELTTEESVWVAEYDQPYRKGTKWIVAHYERLDEVVKMVKELRLPNVGIILDESHNLNQKTKESIRTNLFVELCQASGSQDIVWASGTALTAMGTEAVPLFRTLIPGFTNDVELAMRKIWGKTATKANDILANRLGIVSFSVPKSKFMTTKPIEMTVKIKIKNGAHYTLDNIQRIMMAFIQERFKFYTDNKPAYQKIYDDALGWYEKTLHSPKEKEDFKLYNQYVNTFVTQGFDPYSMAYMSQYCNEYELKRIIPVIPDHMRKPFKDARSVIKYVDLKIKGECLGRVLGKERTMCHVELAEAIPFGTYIDNAKKKTLIFTDFVPALETMALICRGLGYKPVVVYGDTNKDLVEMVKSFRASEDVNPGIATFRSLAEAVPLTEANCGLMLNKPFRFHHYEQAVSRMHRIGQEDEVYIFNFVLDTGAMPNISTRSEDIMAWSKSQVDALMGLDRYGSNVEVEEIAEAVGLESFEESAHEHQFLSAGMEAWLDDLESQELVTEDIPMEVTMPRANKAFSW</sequence>
<accession>A0A173GD64</accession>
<evidence type="ECO:0000313" key="3">
    <source>
        <dbReference type="EMBL" id="ANH51596.1"/>
    </source>
</evidence>
<dbReference type="Pfam" id="PF04851">
    <property type="entry name" value="ResIII"/>
    <property type="match status" value="1"/>
</dbReference>
<evidence type="ECO:0000256" key="1">
    <source>
        <dbReference type="ARBA" id="ARBA00022801"/>
    </source>
</evidence>
<dbReference type="PROSITE" id="PS51192">
    <property type="entry name" value="HELICASE_ATP_BIND_1"/>
    <property type="match status" value="1"/>
</dbReference>
<dbReference type="EMBL" id="KU886223">
    <property type="protein sequence ID" value="ANH51596.1"/>
    <property type="molecule type" value="Genomic_DNA"/>
</dbReference>
<protein>
    <submittedName>
        <fullName evidence="3">Putative DEAD-like helicase</fullName>
    </submittedName>
</protein>
<dbReference type="PANTHER" id="PTHR45766:SF6">
    <property type="entry name" value="SWI_SNF-RELATED MATRIX-ASSOCIATED ACTIN-DEPENDENT REGULATOR OF CHROMATIN SUBFAMILY A-LIKE PROTEIN 1"/>
    <property type="match status" value="1"/>
</dbReference>
<gene>
    <name evidence="3" type="ORF">SIMMY50_134</name>
</gene>
<reference evidence="4" key="1">
    <citation type="submission" date="2016-03" db="EMBL/GenBank/DDBJ databases">
        <authorList>
            <person name="Sharma R."/>
            <person name="Simister A.R."/>
            <person name="Berg J.A."/>
            <person name="Jensen G.L."/>
            <person name="Keele B.R."/>
            <person name="Ward M.E.H."/>
            <person name="Breakwell D.P."/>
            <person name="Hope S."/>
            <person name="Grose J.H."/>
        </authorList>
    </citation>
    <scope>NUCLEOTIDE SEQUENCE [LARGE SCALE GENOMIC DNA]</scope>
</reference>
<keyword evidence="3" id="KW-0547">Nucleotide-binding</keyword>
<dbReference type="InterPro" id="IPR006935">
    <property type="entry name" value="Helicase/UvrB_N"/>
</dbReference>
<evidence type="ECO:0000313" key="4">
    <source>
        <dbReference type="Proteomes" id="UP000222975"/>
    </source>
</evidence>
<dbReference type="GO" id="GO:0016787">
    <property type="term" value="F:hydrolase activity"/>
    <property type="evidence" value="ECO:0007669"/>
    <property type="project" value="UniProtKB-KW"/>
</dbReference>
<proteinExistence type="predicted"/>
<keyword evidence="4" id="KW-1185">Reference proteome</keyword>
<dbReference type="GO" id="GO:0003677">
    <property type="term" value="F:DNA binding"/>
    <property type="evidence" value="ECO:0007669"/>
    <property type="project" value="InterPro"/>
</dbReference>
<organism evidence="3 4">
    <name type="scientific">Erwinia phage vB_EamM_Simmy50</name>
    <dbReference type="NCBI Taxonomy" id="1815988"/>
    <lineage>
        <taxon>Viruses</taxon>
        <taxon>Duplodnaviria</taxon>
        <taxon>Heunggongvirae</taxon>
        <taxon>Uroviricota</taxon>
        <taxon>Caudoviricetes</taxon>
        <taxon>Chimalliviridae</taxon>
        <taxon>Agricanvirus</taxon>
        <taxon>Agricanvirus simmy50</taxon>
    </lineage>
</organism>
<dbReference type="InterPro" id="IPR001650">
    <property type="entry name" value="Helicase_C-like"/>
</dbReference>
<dbReference type="InterPro" id="IPR027417">
    <property type="entry name" value="P-loop_NTPase"/>
</dbReference>
<name>A0A173GD64_9CAUD</name>
<dbReference type="Pfam" id="PF00271">
    <property type="entry name" value="Helicase_C"/>
    <property type="match status" value="1"/>
</dbReference>
<dbReference type="GO" id="GO:0004386">
    <property type="term" value="F:helicase activity"/>
    <property type="evidence" value="ECO:0007669"/>
    <property type="project" value="UniProtKB-KW"/>
</dbReference>
<dbReference type="Gene3D" id="3.40.50.300">
    <property type="entry name" value="P-loop containing nucleotide triphosphate hydrolases"/>
    <property type="match status" value="2"/>
</dbReference>
<keyword evidence="1" id="KW-0378">Hydrolase</keyword>
<dbReference type="SUPFAM" id="SSF52540">
    <property type="entry name" value="P-loop containing nucleoside triphosphate hydrolases"/>
    <property type="match status" value="2"/>
</dbReference>
<dbReference type="GO" id="GO:0005524">
    <property type="term" value="F:ATP binding"/>
    <property type="evidence" value="ECO:0007669"/>
    <property type="project" value="InterPro"/>
</dbReference>